<accession>A0ABD2W3W2</accession>
<dbReference type="InterPro" id="IPR042216">
    <property type="entry name" value="MitoNEET_CISD"/>
</dbReference>
<dbReference type="SMART" id="SM00704">
    <property type="entry name" value="ZnF_CDGSH"/>
    <property type="match status" value="2"/>
</dbReference>
<keyword evidence="8" id="KW-1185">Reference proteome</keyword>
<dbReference type="Gene3D" id="3.40.5.90">
    <property type="entry name" value="CDGSH iron-sulfur domain, mitoNEET-type"/>
    <property type="match status" value="2"/>
</dbReference>
<dbReference type="AlphaFoldDB" id="A0ABD2W3W2"/>
<dbReference type="InterPro" id="IPR052950">
    <property type="entry name" value="CISD"/>
</dbReference>
<keyword evidence="1" id="KW-0001">2Fe-2S</keyword>
<evidence type="ECO:0000313" key="7">
    <source>
        <dbReference type="EMBL" id="KAL3387755.1"/>
    </source>
</evidence>
<feature type="domain" description="Iron-binding zinc finger CDGSH type" evidence="6">
    <location>
        <begin position="60"/>
        <end position="97"/>
    </location>
</feature>
<sequence length="141" mass="16682">MTFLELCKALRWSRLSQISYQRANFYSTKTKKKESSMPVNPLKEYYAASFQKENGVVYDKKPFKILCEKGKVYYWCLCGQSKNQPFCDGTHKNIFLKIKHRPVAFTVTETKEYWLCQCKQTNNRPFCDGTHLKEDVVVKRK</sequence>
<comment type="caution">
    <text evidence="7">The sequence shown here is derived from an EMBL/GenBank/DDBJ whole genome shotgun (WGS) entry which is preliminary data.</text>
</comment>
<organism evidence="7 8">
    <name type="scientific">Trichogramma kaykai</name>
    <dbReference type="NCBI Taxonomy" id="54128"/>
    <lineage>
        <taxon>Eukaryota</taxon>
        <taxon>Metazoa</taxon>
        <taxon>Ecdysozoa</taxon>
        <taxon>Arthropoda</taxon>
        <taxon>Hexapoda</taxon>
        <taxon>Insecta</taxon>
        <taxon>Pterygota</taxon>
        <taxon>Neoptera</taxon>
        <taxon>Endopterygota</taxon>
        <taxon>Hymenoptera</taxon>
        <taxon>Apocrita</taxon>
        <taxon>Proctotrupomorpha</taxon>
        <taxon>Chalcidoidea</taxon>
        <taxon>Trichogrammatidae</taxon>
        <taxon>Trichogramma</taxon>
    </lineage>
</organism>
<reference evidence="7 8" key="1">
    <citation type="journal article" date="2024" name="bioRxiv">
        <title>A reference genome for Trichogramma kaykai: A tiny desert-dwelling parasitoid wasp with competing sex-ratio distorters.</title>
        <authorList>
            <person name="Culotta J."/>
            <person name="Lindsey A.R."/>
        </authorList>
    </citation>
    <scope>NUCLEOTIDE SEQUENCE [LARGE SCALE GENOMIC DNA]</scope>
    <source>
        <strain evidence="7 8">KSX58</strain>
    </source>
</reference>
<protein>
    <recommendedName>
        <fullName evidence="6">Iron-binding zinc finger CDGSH type domain-containing protein</fullName>
    </recommendedName>
</protein>
<name>A0ABD2W3W2_9HYME</name>
<dbReference type="PANTHER" id="PTHR46491:SF3">
    <property type="entry name" value="CDGSH IRON-SULFUR DOMAIN-CONTAINING PROTEIN 3, MITOCHONDRIAL"/>
    <property type="match status" value="1"/>
</dbReference>
<dbReference type="EMBL" id="JBJJXI010000136">
    <property type="protein sequence ID" value="KAL3387755.1"/>
    <property type="molecule type" value="Genomic_DNA"/>
</dbReference>
<evidence type="ECO:0000313" key="8">
    <source>
        <dbReference type="Proteomes" id="UP001627154"/>
    </source>
</evidence>
<keyword evidence="4" id="KW-0411">Iron-sulfur</keyword>
<gene>
    <name evidence="7" type="ORF">TKK_016864</name>
</gene>
<evidence type="ECO:0000256" key="1">
    <source>
        <dbReference type="ARBA" id="ARBA00022714"/>
    </source>
</evidence>
<keyword evidence="2" id="KW-0479">Metal-binding</keyword>
<dbReference type="GO" id="GO:0046872">
    <property type="term" value="F:metal ion binding"/>
    <property type="evidence" value="ECO:0007669"/>
    <property type="project" value="UniProtKB-KW"/>
</dbReference>
<feature type="domain" description="Iron-binding zinc finger CDGSH type" evidence="6">
    <location>
        <begin position="100"/>
        <end position="137"/>
    </location>
</feature>
<proteinExistence type="predicted"/>
<dbReference type="GO" id="GO:0005737">
    <property type="term" value="C:cytoplasm"/>
    <property type="evidence" value="ECO:0007669"/>
    <property type="project" value="UniProtKB-ARBA"/>
</dbReference>
<evidence type="ECO:0000256" key="3">
    <source>
        <dbReference type="ARBA" id="ARBA00023004"/>
    </source>
</evidence>
<dbReference type="InterPro" id="IPR018967">
    <property type="entry name" value="FeS-contain_CDGSH-typ"/>
</dbReference>
<comment type="cofactor">
    <cofactor evidence="5">
        <name>[2Fe-2S] cluster</name>
        <dbReference type="ChEBI" id="CHEBI:190135"/>
    </cofactor>
</comment>
<keyword evidence="3" id="KW-0408">Iron</keyword>
<dbReference type="Pfam" id="PF09360">
    <property type="entry name" value="zf-CDGSH"/>
    <property type="match status" value="2"/>
</dbReference>
<evidence type="ECO:0000256" key="5">
    <source>
        <dbReference type="ARBA" id="ARBA00034078"/>
    </source>
</evidence>
<evidence type="ECO:0000256" key="4">
    <source>
        <dbReference type="ARBA" id="ARBA00023014"/>
    </source>
</evidence>
<evidence type="ECO:0000259" key="6">
    <source>
        <dbReference type="SMART" id="SM00704"/>
    </source>
</evidence>
<dbReference type="Proteomes" id="UP001627154">
    <property type="component" value="Unassembled WGS sequence"/>
</dbReference>
<evidence type="ECO:0000256" key="2">
    <source>
        <dbReference type="ARBA" id="ARBA00022723"/>
    </source>
</evidence>
<dbReference type="PANTHER" id="PTHR46491">
    <property type="entry name" value="CDGSH IRON SULFUR DOMAIN PROTEIN HOMOLOG"/>
    <property type="match status" value="1"/>
</dbReference>
<dbReference type="GO" id="GO:0051537">
    <property type="term" value="F:2 iron, 2 sulfur cluster binding"/>
    <property type="evidence" value="ECO:0007669"/>
    <property type="project" value="UniProtKB-KW"/>
</dbReference>